<name>A0AA47ENV5_9CLOT</name>
<gene>
    <name evidence="3" type="ORF">LL038_07310</name>
</gene>
<sequence>MEENYVNRRNNKIIEEKKIHTVEVIHADTLGMLGGKMVPIKSFLKNYNSGFGVCRASLGWDIQGNLFEGVEISDFKTGCPDVIVKTILSTFREIPWRSGSAFVFGEIHENNGEVFKLARREILKELVSKYGGEFVNLFLSIGRNEVNLYEKAVTDWEFNRYFEYS</sequence>
<dbReference type="PANTHER" id="PTHR43785:SF12">
    <property type="entry name" value="TYPE-1 GLUTAMINE SYNTHETASE 2"/>
    <property type="match status" value="1"/>
</dbReference>
<organism evidence="3 4">
    <name type="scientific">Clostridium estertheticum</name>
    <dbReference type="NCBI Taxonomy" id="238834"/>
    <lineage>
        <taxon>Bacteria</taxon>
        <taxon>Bacillati</taxon>
        <taxon>Bacillota</taxon>
        <taxon>Clostridia</taxon>
        <taxon>Eubacteriales</taxon>
        <taxon>Clostridiaceae</taxon>
        <taxon>Clostridium</taxon>
    </lineage>
</organism>
<accession>A0AA47ENV5</accession>
<dbReference type="PANTHER" id="PTHR43785">
    <property type="entry name" value="GAMMA-GLUTAMYLPUTRESCINE SYNTHETASE"/>
    <property type="match status" value="1"/>
</dbReference>
<comment type="similarity">
    <text evidence="1">Belongs to the glutamine synthetase family.</text>
</comment>
<dbReference type="AlphaFoldDB" id="A0AA47ENV5"/>
<keyword evidence="2" id="KW-0436">Ligase</keyword>
<protein>
    <submittedName>
        <fullName evidence="3">Uncharacterized protein</fullName>
    </submittedName>
</protein>
<evidence type="ECO:0000256" key="2">
    <source>
        <dbReference type="ARBA" id="ARBA00022598"/>
    </source>
</evidence>
<proteinExistence type="inferred from homology"/>
<evidence type="ECO:0000313" key="4">
    <source>
        <dbReference type="Proteomes" id="UP001164733"/>
    </source>
</evidence>
<evidence type="ECO:0000313" key="3">
    <source>
        <dbReference type="EMBL" id="WAG62043.1"/>
    </source>
</evidence>
<evidence type="ECO:0000256" key="1">
    <source>
        <dbReference type="ARBA" id="ARBA00009897"/>
    </source>
</evidence>
<dbReference type="RefSeq" id="WP_216121188.1">
    <property type="nucleotide sequence ID" value="NZ_JAHLDP010000005.1"/>
</dbReference>
<reference evidence="3" key="1">
    <citation type="submission" date="2021-11" db="EMBL/GenBank/DDBJ databases">
        <title>Clostridia strains as spoilage organisms.</title>
        <authorList>
            <person name="Wambui J."/>
            <person name="Stevens M.J.A."/>
            <person name="Stephan R."/>
        </authorList>
    </citation>
    <scope>NUCLEOTIDE SEQUENCE</scope>
    <source>
        <strain evidence="3">CF009</strain>
    </source>
</reference>
<dbReference type="GO" id="GO:0016874">
    <property type="term" value="F:ligase activity"/>
    <property type="evidence" value="ECO:0007669"/>
    <property type="project" value="UniProtKB-KW"/>
</dbReference>
<dbReference type="Proteomes" id="UP001164733">
    <property type="component" value="Chromosome"/>
</dbReference>
<dbReference type="EMBL" id="CP086239">
    <property type="protein sequence ID" value="WAG62043.1"/>
    <property type="molecule type" value="Genomic_DNA"/>
</dbReference>